<evidence type="ECO:0000256" key="15">
    <source>
        <dbReference type="ARBA" id="ARBA00023157"/>
    </source>
</evidence>
<dbReference type="GO" id="GO:0004674">
    <property type="term" value="F:protein serine/threonine kinase activity"/>
    <property type="evidence" value="ECO:0007669"/>
    <property type="project" value="UniProtKB-KW"/>
</dbReference>
<feature type="domain" description="Protein kinase" evidence="22">
    <location>
        <begin position="698"/>
        <end position="984"/>
    </location>
</feature>
<dbReference type="GO" id="GO:0005524">
    <property type="term" value="F:ATP binding"/>
    <property type="evidence" value="ECO:0007669"/>
    <property type="project" value="UniProtKB-KW"/>
</dbReference>
<feature type="domain" description="Bulb-type lectin" evidence="23">
    <location>
        <begin position="36"/>
        <end position="161"/>
    </location>
</feature>
<dbReference type="CDD" id="cd14066">
    <property type="entry name" value="STKc_IRAK"/>
    <property type="match status" value="1"/>
</dbReference>
<dbReference type="AlphaFoldDB" id="A0AAW2CU19"/>
<evidence type="ECO:0000256" key="2">
    <source>
        <dbReference type="ARBA" id="ARBA00012513"/>
    </source>
</evidence>
<evidence type="ECO:0000256" key="19">
    <source>
        <dbReference type="ARBA" id="ARBA00048679"/>
    </source>
</evidence>
<dbReference type="Gene3D" id="3.30.200.20">
    <property type="entry name" value="Phosphorylase Kinase, domain 1"/>
    <property type="match status" value="1"/>
</dbReference>
<dbReference type="InterPro" id="IPR008271">
    <property type="entry name" value="Ser/Thr_kinase_AS"/>
</dbReference>
<dbReference type="Pfam" id="PF08276">
    <property type="entry name" value="PAN_2"/>
    <property type="match status" value="1"/>
</dbReference>
<keyword evidence="10" id="KW-0547">Nucleotide-binding</keyword>
<evidence type="ECO:0000256" key="4">
    <source>
        <dbReference type="ARBA" id="ARBA00022527"/>
    </source>
</evidence>
<keyword evidence="4" id="KW-0723">Serine/threonine-protein kinase</keyword>
<dbReference type="SMART" id="SM00108">
    <property type="entry name" value="B_lectin"/>
    <property type="match status" value="1"/>
</dbReference>
<evidence type="ECO:0000313" key="25">
    <source>
        <dbReference type="EMBL" id="KAL0001788.1"/>
    </source>
</evidence>
<dbReference type="InterPro" id="IPR001480">
    <property type="entry name" value="Bulb-type_lectin_dom"/>
</dbReference>
<keyword evidence="3" id="KW-1003">Cell membrane</keyword>
<evidence type="ECO:0000256" key="20">
    <source>
        <dbReference type="SAM" id="MobiDB-lite"/>
    </source>
</evidence>
<evidence type="ECO:0000256" key="1">
    <source>
        <dbReference type="ARBA" id="ARBA00004251"/>
    </source>
</evidence>
<dbReference type="EMBL" id="JAZDWU010000005">
    <property type="protein sequence ID" value="KAL0001788.1"/>
    <property type="molecule type" value="Genomic_DNA"/>
</dbReference>
<dbReference type="FunFam" id="3.30.200.20:FF:000330">
    <property type="entry name" value="G-type lectin S-receptor-like serine/threonine-protein kinase At4g03230"/>
    <property type="match status" value="1"/>
</dbReference>
<dbReference type="Pfam" id="PF00954">
    <property type="entry name" value="S_locus_glycop"/>
    <property type="match status" value="1"/>
</dbReference>
<evidence type="ECO:0000313" key="26">
    <source>
        <dbReference type="Proteomes" id="UP001459277"/>
    </source>
</evidence>
<dbReference type="GO" id="GO:0005886">
    <property type="term" value="C:plasma membrane"/>
    <property type="evidence" value="ECO:0007669"/>
    <property type="project" value="UniProtKB-SubCell"/>
</dbReference>
<evidence type="ECO:0000256" key="8">
    <source>
        <dbReference type="ARBA" id="ARBA00022729"/>
    </source>
</evidence>
<dbReference type="InterPro" id="IPR003609">
    <property type="entry name" value="Pan_app"/>
</dbReference>
<feature type="domain" description="Apple" evidence="24">
    <location>
        <begin position="335"/>
        <end position="423"/>
    </location>
</feature>
<evidence type="ECO:0000256" key="11">
    <source>
        <dbReference type="ARBA" id="ARBA00022777"/>
    </source>
</evidence>
<evidence type="ECO:0000259" key="23">
    <source>
        <dbReference type="PROSITE" id="PS50927"/>
    </source>
</evidence>
<evidence type="ECO:0000256" key="17">
    <source>
        <dbReference type="ARBA" id="ARBA00023180"/>
    </source>
</evidence>
<dbReference type="FunFam" id="1.10.510.10:FF:000060">
    <property type="entry name" value="G-type lectin S-receptor-like serine/threonine-protein kinase"/>
    <property type="match status" value="1"/>
</dbReference>
<keyword evidence="8" id="KW-0732">Signal</keyword>
<evidence type="ECO:0000256" key="6">
    <source>
        <dbReference type="ARBA" id="ARBA00022679"/>
    </source>
</evidence>
<reference evidence="25 26" key="1">
    <citation type="submission" date="2024-01" db="EMBL/GenBank/DDBJ databases">
        <title>A telomere-to-telomere, gap-free genome of sweet tea (Lithocarpus litseifolius).</title>
        <authorList>
            <person name="Zhou J."/>
        </authorList>
    </citation>
    <scope>NUCLEOTIDE SEQUENCE [LARGE SCALE GENOMIC DNA]</scope>
    <source>
        <strain evidence="25">Zhou-2022a</strain>
        <tissue evidence="25">Leaf</tissue>
    </source>
</reference>
<keyword evidence="26" id="KW-1185">Reference proteome</keyword>
<sequence>MTITMIILFTNRLLSSISFFYILLLCSSHGFCCAKDILNHGEWMFDNGSTLVSPGGMFELGFFTPIETSSSKRFVGIRYHGWGQPEVVWVANRNDPIPDGSTGVFGIADDGNLKVLDNSSKDYWSTTVEKSLSASRTVKLMDSGNLVLSDGNDQLATSLWESFKNPTNTFILGMKMDGNIKLVSWTDSGDPRSGNFTFSQDKLQGEDSYAITKIPDGHWQSRLNADEMPSEVACLLSNFSTISCSSYLLNLSRLVMDYSGLLKHWKWDVEKKFWALKWWEPVDKCKIYNVCGKFGSCNINNKKLCKCLPGFMPSNLEKWNSEDFFDGCTRKQTLCNKSDTFLSLKMMKASNTNAEFGAKNEAECRNSCLKDCRCQAYSYEAASGSRRSGDTTSSTDLCQTWSDDLINLQEEYENGRNLSVRVAKSDIDLIYSFAESTVRNCEPCGANMIPYPLSTGPNCGDPMYYAFYCNTSSGQVSFKTSNGAYRVISINTSTHNFVIKIEFDDKRGSNQFLPSSVTGLFTAERNFSSEITDEAKISWKLPMEPTCDSSTDCKDWPDSTCKVARDGKWRCLCSTKWDGLILNCTKGDIPPSVLGGNPGSLQKASRKKMALYLIVVLSLISVIALACSIIFLYILRRKMAKSQENRNNDKRNRVLRTMDSERHVKDLIDSGEFKEEGETDIDLPFVDLESILVATDSFSDANKLGQGGYGPVYKGTFPGGQEMAIKRLSSASRQGLQEFKNELVLIAKLQHRNLVRLRGYCIKGDEKILLYEYMPNKSLDLFIFDQKLSKLLDWAMRFNIILGIARGLLYLHQDSRLRIIHRDLKTSNILLDQEMNPKISDFGLAKIVGGKETEANTNRVAGTYGYMSPEYALDGVFSIKSDVFSFGVVLLEIISGKKNMGFYRSEQAMSLMGYVWRLWTENKVLDLMDQSVQDTCNANQFMKCVKVGLLCIEEDPSDRPTMSNVVTMLDSETAIVSTPKQPAFVLRRGQSSTASSSSRPETFIEITTSVEEA</sequence>
<evidence type="ECO:0000256" key="14">
    <source>
        <dbReference type="ARBA" id="ARBA00023136"/>
    </source>
</evidence>
<protein>
    <recommendedName>
        <fullName evidence="2">non-specific serine/threonine protein kinase</fullName>
        <ecNumber evidence="2">2.7.11.1</ecNumber>
    </recommendedName>
</protein>
<dbReference type="InterPro" id="IPR001245">
    <property type="entry name" value="Ser-Thr/Tyr_kinase_cat_dom"/>
</dbReference>
<evidence type="ECO:0000256" key="13">
    <source>
        <dbReference type="ARBA" id="ARBA00022989"/>
    </source>
</evidence>
<comment type="caution">
    <text evidence="25">The sequence shown here is derived from an EMBL/GenBank/DDBJ whole genome shotgun (WGS) entry which is preliminary data.</text>
</comment>
<keyword evidence="9" id="KW-0430">Lectin</keyword>
<dbReference type="Gene3D" id="1.10.510.10">
    <property type="entry name" value="Transferase(Phosphotransferase) domain 1"/>
    <property type="match status" value="1"/>
</dbReference>
<keyword evidence="5" id="KW-0597">Phosphoprotein</keyword>
<evidence type="ECO:0000256" key="16">
    <source>
        <dbReference type="ARBA" id="ARBA00023170"/>
    </source>
</evidence>
<comment type="catalytic activity">
    <reaction evidence="18">
        <text>L-threonyl-[protein] + ATP = O-phospho-L-threonyl-[protein] + ADP + H(+)</text>
        <dbReference type="Rhea" id="RHEA:46608"/>
        <dbReference type="Rhea" id="RHEA-COMP:11060"/>
        <dbReference type="Rhea" id="RHEA-COMP:11605"/>
        <dbReference type="ChEBI" id="CHEBI:15378"/>
        <dbReference type="ChEBI" id="CHEBI:30013"/>
        <dbReference type="ChEBI" id="CHEBI:30616"/>
        <dbReference type="ChEBI" id="CHEBI:61977"/>
        <dbReference type="ChEBI" id="CHEBI:456216"/>
        <dbReference type="EC" id="2.7.11.1"/>
    </reaction>
</comment>
<feature type="transmembrane region" description="Helical" evidence="21">
    <location>
        <begin position="609"/>
        <end position="635"/>
    </location>
</feature>
<dbReference type="CDD" id="cd00028">
    <property type="entry name" value="B_lectin"/>
    <property type="match status" value="1"/>
</dbReference>
<keyword evidence="11" id="KW-0418">Kinase</keyword>
<gene>
    <name evidence="25" type="ORF">SO802_015569</name>
</gene>
<organism evidence="25 26">
    <name type="scientific">Lithocarpus litseifolius</name>
    <dbReference type="NCBI Taxonomy" id="425828"/>
    <lineage>
        <taxon>Eukaryota</taxon>
        <taxon>Viridiplantae</taxon>
        <taxon>Streptophyta</taxon>
        <taxon>Embryophyta</taxon>
        <taxon>Tracheophyta</taxon>
        <taxon>Spermatophyta</taxon>
        <taxon>Magnoliopsida</taxon>
        <taxon>eudicotyledons</taxon>
        <taxon>Gunneridae</taxon>
        <taxon>Pentapetalae</taxon>
        <taxon>rosids</taxon>
        <taxon>fabids</taxon>
        <taxon>Fagales</taxon>
        <taxon>Fagaceae</taxon>
        <taxon>Lithocarpus</taxon>
    </lineage>
</organism>
<dbReference type="InterPro" id="IPR000858">
    <property type="entry name" value="S_locus_glycoprot_dom"/>
</dbReference>
<proteinExistence type="predicted"/>
<dbReference type="SMART" id="SM00220">
    <property type="entry name" value="S_TKc"/>
    <property type="match status" value="1"/>
</dbReference>
<dbReference type="CDD" id="cd01098">
    <property type="entry name" value="PAN_AP_plant"/>
    <property type="match status" value="1"/>
</dbReference>
<dbReference type="PROSITE" id="PS50948">
    <property type="entry name" value="PAN"/>
    <property type="match status" value="1"/>
</dbReference>
<evidence type="ECO:0000259" key="24">
    <source>
        <dbReference type="PROSITE" id="PS50948"/>
    </source>
</evidence>
<dbReference type="Gene3D" id="2.90.10.10">
    <property type="entry name" value="Bulb-type lectin domain"/>
    <property type="match status" value="1"/>
</dbReference>
<dbReference type="FunFam" id="2.90.10.10:FF:000009">
    <property type="entry name" value="Receptor-like serine/threonine-protein kinase SD1-8"/>
    <property type="match status" value="1"/>
</dbReference>
<dbReference type="SUPFAM" id="SSF51110">
    <property type="entry name" value="alpha-D-mannose-specific plant lectins"/>
    <property type="match status" value="1"/>
</dbReference>
<dbReference type="EC" id="2.7.11.1" evidence="2"/>
<dbReference type="SUPFAM" id="SSF56112">
    <property type="entry name" value="Protein kinase-like (PK-like)"/>
    <property type="match status" value="1"/>
</dbReference>
<name>A0AAW2CU19_9ROSI</name>
<evidence type="ECO:0000259" key="22">
    <source>
        <dbReference type="PROSITE" id="PS50011"/>
    </source>
</evidence>
<evidence type="ECO:0000256" key="12">
    <source>
        <dbReference type="ARBA" id="ARBA00022840"/>
    </source>
</evidence>
<keyword evidence="13 21" id="KW-1133">Transmembrane helix</keyword>
<keyword evidence="15" id="KW-1015">Disulfide bond</keyword>
<evidence type="ECO:0000256" key="9">
    <source>
        <dbReference type="ARBA" id="ARBA00022734"/>
    </source>
</evidence>
<dbReference type="PROSITE" id="PS50927">
    <property type="entry name" value="BULB_LECTIN"/>
    <property type="match status" value="1"/>
</dbReference>
<dbReference type="Pfam" id="PF07714">
    <property type="entry name" value="PK_Tyr_Ser-Thr"/>
    <property type="match status" value="1"/>
</dbReference>
<keyword evidence="7 21" id="KW-0812">Transmembrane</keyword>
<keyword evidence="6" id="KW-0808">Transferase</keyword>
<dbReference type="Proteomes" id="UP001459277">
    <property type="component" value="Unassembled WGS sequence"/>
</dbReference>
<evidence type="ECO:0000256" key="7">
    <source>
        <dbReference type="ARBA" id="ARBA00022692"/>
    </source>
</evidence>
<feature type="region of interest" description="Disordered" evidence="20">
    <location>
        <begin position="988"/>
        <end position="1013"/>
    </location>
</feature>
<evidence type="ECO:0000256" key="3">
    <source>
        <dbReference type="ARBA" id="ARBA00022475"/>
    </source>
</evidence>
<comment type="subcellular location">
    <subcellularLocation>
        <location evidence="1">Cell membrane</location>
        <topology evidence="1">Single-pass type I membrane protein</topology>
    </subcellularLocation>
</comment>
<dbReference type="InterPro" id="IPR011009">
    <property type="entry name" value="Kinase-like_dom_sf"/>
</dbReference>
<dbReference type="InterPro" id="IPR000719">
    <property type="entry name" value="Prot_kinase_dom"/>
</dbReference>
<accession>A0AAW2CU19</accession>
<evidence type="ECO:0000256" key="18">
    <source>
        <dbReference type="ARBA" id="ARBA00047899"/>
    </source>
</evidence>
<keyword evidence="16" id="KW-0675">Receptor</keyword>
<evidence type="ECO:0000256" key="21">
    <source>
        <dbReference type="SAM" id="Phobius"/>
    </source>
</evidence>
<evidence type="ECO:0000256" key="10">
    <source>
        <dbReference type="ARBA" id="ARBA00022741"/>
    </source>
</evidence>
<keyword evidence="12" id="KW-0067">ATP-binding</keyword>
<keyword evidence="17" id="KW-0325">Glycoprotein</keyword>
<dbReference type="Pfam" id="PF01453">
    <property type="entry name" value="B_lectin"/>
    <property type="match status" value="1"/>
</dbReference>
<evidence type="ECO:0000256" key="5">
    <source>
        <dbReference type="ARBA" id="ARBA00022553"/>
    </source>
</evidence>
<dbReference type="PROSITE" id="PS00108">
    <property type="entry name" value="PROTEIN_KINASE_ST"/>
    <property type="match status" value="1"/>
</dbReference>
<dbReference type="GO" id="GO:0048544">
    <property type="term" value="P:recognition of pollen"/>
    <property type="evidence" value="ECO:0007669"/>
    <property type="project" value="InterPro"/>
</dbReference>
<keyword evidence="14 21" id="KW-0472">Membrane</keyword>
<dbReference type="InterPro" id="IPR036426">
    <property type="entry name" value="Bulb-type_lectin_dom_sf"/>
</dbReference>
<dbReference type="PROSITE" id="PS50011">
    <property type="entry name" value="PROTEIN_KINASE_DOM"/>
    <property type="match status" value="1"/>
</dbReference>
<dbReference type="GO" id="GO:0030246">
    <property type="term" value="F:carbohydrate binding"/>
    <property type="evidence" value="ECO:0007669"/>
    <property type="project" value="UniProtKB-KW"/>
</dbReference>
<comment type="catalytic activity">
    <reaction evidence="19">
        <text>L-seryl-[protein] + ATP = O-phospho-L-seryl-[protein] + ADP + H(+)</text>
        <dbReference type="Rhea" id="RHEA:17989"/>
        <dbReference type="Rhea" id="RHEA-COMP:9863"/>
        <dbReference type="Rhea" id="RHEA-COMP:11604"/>
        <dbReference type="ChEBI" id="CHEBI:15378"/>
        <dbReference type="ChEBI" id="CHEBI:29999"/>
        <dbReference type="ChEBI" id="CHEBI:30616"/>
        <dbReference type="ChEBI" id="CHEBI:83421"/>
        <dbReference type="ChEBI" id="CHEBI:456216"/>
        <dbReference type="EC" id="2.7.11.1"/>
    </reaction>
</comment>
<dbReference type="PANTHER" id="PTHR27002">
    <property type="entry name" value="RECEPTOR-LIKE SERINE/THREONINE-PROTEIN KINASE SD1-8"/>
    <property type="match status" value="1"/>
</dbReference>
<dbReference type="PANTHER" id="PTHR27002:SF1111">
    <property type="entry name" value="NON-SPECIFIC SERINE_THREONINE PROTEIN KINASE"/>
    <property type="match status" value="1"/>
</dbReference>